<gene>
    <name evidence="1" type="ORF">M422DRAFT_61957</name>
</gene>
<evidence type="ECO:0000313" key="1">
    <source>
        <dbReference type="EMBL" id="KIJ28048.1"/>
    </source>
</evidence>
<reference evidence="1 2" key="1">
    <citation type="submission" date="2014-06" db="EMBL/GenBank/DDBJ databases">
        <title>Evolutionary Origins and Diversification of the Mycorrhizal Mutualists.</title>
        <authorList>
            <consortium name="DOE Joint Genome Institute"/>
            <consortium name="Mycorrhizal Genomics Consortium"/>
            <person name="Kohler A."/>
            <person name="Kuo A."/>
            <person name="Nagy L.G."/>
            <person name="Floudas D."/>
            <person name="Copeland A."/>
            <person name="Barry K.W."/>
            <person name="Cichocki N."/>
            <person name="Veneault-Fourrey C."/>
            <person name="LaButti K."/>
            <person name="Lindquist E.A."/>
            <person name="Lipzen A."/>
            <person name="Lundell T."/>
            <person name="Morin E."/>
            <person name="Murat C."/>
            <person name="Riley R."/>
            <person name="Ohm R."/>
            <person name="Sun H."/>
            <person name="Tunlid A."/>
            <person name="Henrissat B."/>
            <person name="Grigoriev I.V."/>
            <person name="Hibbett D.S."/>
            <person name="Martin F."/>
        </authorList>
    </citation>
    <scope>NUCLEOTIDE SEQUENCE [LARGE SCALE GENOMIC DNA]</scope>
    <source>
        <strain evidence="1 2">SS14</strain>
    </source>
</reference>
<organism evidence="1 2">
    <name type="scientific">Sphaerobolus stellatus (strain SS14)</name>
    <dbReference type="NCBI Taxonomy" id="990650"/>
    <lineage>
        <taxon>Eukaryota</taxon>
        <taxon>Fungi</taxon>
        <taxon>Dikarya</taxon>
        <taxon>Basidiomycota</taxon>
        <taxon>Agaricomycotina</taxon>
        <taxon>Agaricomycetes</taxon>
        <taxon>Phallomycetidae</taxon>
        <taxon>Geastrales</taxon>
        <taxon>Sphaerobolaceae</taxon>
        <taxon>Sphaerobolus</taxon>
    </lineage>
</organism>
<name>A0A0C9TFD8_SPHS4</name>
<dbReference type="OrthoDB" id="3235114at2759"/>
<proteinExistence type="predicted"/>
<dbReference type="HOGENOM" id="CLU_003703_5_0_1"/>
<dbReference type="InterPro" id="IPR040521">
    <property type="entry name" value="KDZ"/>
</dbReference>
<dbReference type="Proteomes" id="UP000054279">
    <property type="component" value="Unassembled WGS sequence"/>
</dbReference>
<evidence type="ECO:0008006" key="3">
    <source>
        <dbReference type="Google" id="ProtNLM"/>
    </source>
</evidence>
<keyword evidence="2" id="KW-1185">Reference proteome</keyword>
<protein>
    <recommendedName>
        <fullName evidence="3">CxC2-like cysteine cluster KDZ transposase-associated domain-containing protein</fullName>
    </recommendedName>
</protein>
<evidence type="ECO:0000313" key="2">
    <source>
        <dbReference type="Proteomes" id="UP000054279"/>
    </source>
</evidence>
<accession>A0A0C9TFD8</accession>
<dbReference type="Pfam" id="PF18758">
    <property type="entry name" value="KDZ"/>
    <property type="match status" value="1"/>
</dbReference>
<sequence>MPVSRVAREWIHLKMLKRAGRANTNTGAEGTKEGELALMCSACPQPKWNLPDRWKTDKEKGLLKDGGLGAGWAYMVEPLQYQIKVCTCHALKVVLLQEGHEASGQNTSGVGGCICARHGLFRPNSVGDLQLGEKYKNMDYILFSCLKDEEYQKVDISYDVSCIWHKRLNERMELLPENLRTAAKHGSIRVLIPKFHLAAHMIECQKTDGEEIERVWSVHNDIGKCTKEMGPGNRWDTLDAFFGDWNWRKYVKLGLYLHNLLREAIDEAPLHQDTFDNLTATLMKDEVVA</sequence>
<dbReference type="EMBL" id="KN837317">
    <property type="protein sequence ID" value="KIJ28048.1"/>
    <property type="molecule type" value="Genomic_DNA"/>
</dbReference>
<dbReference type="AlphaFoldDB" id="A0A0C9TFD8"/>